<dbReference type="InterPro" id="IPR016064">
    <property type="entry name" value="NAD/diacylglycerol_kinase_sf"/>
</dbReference>
<evidence type="ECO:0000313" key="4">
    <source>
        <dbReference type="EMBL" id="GIH12775.1"/>
    </source>
</evidence>
<evidence type="ECO:0000259" key="3">
    <source>
        <dbReference type="PROSITE" id="PS50146"/>
    </source>
</evidence>
<name>A0A8J3VNB8_9ACTN</name>
<keyword evidence="4" id="KW-0418">Kinase</keyword>
<dbReference type="AlphaFoldDB" id="A0A8J3VNB8"/>
<comment type="similarity">
    <text evidence="2">Belongs to the diacylglycerol/lipid kinase family.</text>
</comment>
<dbReference type="PANTHER" id="PTHR12358">
    <property type="entry name" value="SPHINGOSINE KINASE"/>
    <property type="match status" value="1"/>
</dbReference>
<gene>
    <name evidence="4" type="ORF">Raf01_09470</name>
</gene>
<protein>
    <submittedName>
        <fullName evidence="4">Diacylglycerol kinase</fullName>
    </submittedName>
</protein>
<dbReference type="RefSeq" id="WP_203916461.1">
    <property type="nucleotide sequence ID" value="NZ_BONZ01000009.1"/>
</dbReference>
<dbReference type="PROSITE" id="PS50146">
    <property type="entry name" value="DAGK"/>
    <property type="match status" value="1"/>
</dbReference>
<organism evidence="4 5">
    <name type="scientific">Rugosimonospora africana</name>
    <dbReference type="NCBI Taxonomy" id="556532"/>
    <lineage>
        <taxon>Bacteria</taxon>
        <taxon>Bacillati</taxon>
        <taxon>Actinomycetota</taxon>
        <taxon>Actinomycetes</taxon>
        <taxon>Micromonosporales</taxon>
        <taxon>Micromonosporaceae</taxon>
        <taxon>Rugosimonospora</taxon>
    </lineage>
</organism>
<comment type="caution">
    <text evidence="4">The sequence shown here is derived from an EMBL/GenBank/DDBJ whole genome shotgun (WGS) entry which is preliminary data.</text>
</comment>
<keyword evidence="4" id="KW-0808">Transferase</keyword>
<dbReference type="GO" id="GO:0004143">
    <property type="term" value="F:ATP-dependent diacylglycerol kinase activity"/>
    <property type="evidence" value="ECO:0007669"/>
    <property type="project" value="TreeGrafter"/>
</dbReference>
<dbReference type="SMART" id="SM00046">
    <property type="entry name" value="DAGKc"/>
    <property type="match status" value="1"/>
</dbReference>
<feature type="domain" description="DAGKc" evidence="3">
    <location>
        <begin position="1"/>
        <end position="135"/>
    </location>
</feature>
<dbReference type="InterPro" id="IPR001206">
    <property type="entry name" value="Diacylglycerol_kinase_cat_dom"/>
</dbReference>
<sequence>MRALLVVNHRATTTSGRVRDVLVQALRSEVDLDVAYTKRRGHAASLAEQAVKDGVDVVVALGGDGTVNEIVNGLLIDGPGPGVPALAVVPGGSTNVFARAIGLPNDWVEATGVLLEALRAGRSRTIGLGRADDRYFTFCAGFGLDAEVIRKVEQARRRGTTSTPLLYFRALAGQYLAPGSRTRGRITLERPGEAADPDLDTVIVQNTTPWTYLGKRPIDACPDASFDLGLDLLGVRSLHTPGFARTLGQLLMPDGMAPHSARLDRTRGPHGKSVLTLHDTAEFTLYADAPRALQLDGDYLGERDKVRFVAVPTALRVIW</sequence>
<dbReference type="Pfam" id="PF00781">
    <property type="entry name" value="DAGK_cat"/>
    <property type="match status" value="1"/>
</dbReference>
<comment type="cofactor">
    <cofactor evidence="1">
        <name>Mg(2+)</name>
        <dbReference type="ChEBI" id="CHEBI:18420"/>
    </cofactor>
</comment>
<dbReference type="EMBL" id="BONZ01000009">
    <property type="protein sequence ID" value="GIH12775.1"/>
    <property type="molecule type" value="Genomic_DNA"/>
</dbReference>
<dbReference type="Gene3D" id="3.40.50.10330">
    <property type="entry name" value="Probable inorganic polyphosphate/atp-NAD kinase, domain 1"/>
    <property type="match status" value="1"/>
</dbReference>
<dbReference type="InterPro" id="IPR050187">
    <property type="entry name" value="Lipid_Phosphate_FormReg"/>
</dbReference>
<keyword evidence="5" id="KW-1185">Reference proteome</keyword>
<dbReference type="GO" id="GO:0005886">
    <property type="term" value="C:plasma membrane"/>
    <property type="evidence" value="ECO:0007669"/>
    <property type="project" value="TreeGrafter"/>
</dbReference>
<evidence type="ECO:0000256" key="1">
    <source>
        <dbReference type="ARBA" id="ARBA00001946"/>
    </source>
</evidence>
<proteinExistence type="inferred from homology"/>
<reference evidence="4" key="1">
    <citation type="submission" date="2021-01" db="EMBL/GenBank/DDBJ databases">
        <title>Whole genome shotgun sequence of Rugosimonospora africana NBRC 104875.</title>
        <authorList>
            <person name="Komaki H."/>
            <person name="Tamura T."/>
        </authorList>
    </citation>
    <scope>NUCLEOTIDE SEQUENCE</scope>
    <source>
        <strain evidence="4">NBRC 104875</strain>
    </source>
</reference>
<dbReference type="SUPFAM" id="SSF111331">
    <property type="entry name" value="NAD kinase/diacylglycerol kinase-like"/>
    <property type="match status" value="1"/>
</dbReference>
<accession>A0A8J3VNB8</accession>
<evidence type="ECO:0000313" key="5">
    <source>
        <dbReference type="Proteomes" id="UP000642748"/>
    </source>
</evidence>
<dbReference type="InterPro" id="IPR017438">
    <property type="entry name" value="ATP-NAD_kinase_N"/>
</dbReference>
<dbReference type="PANTHER" id="PTHR12358:SF106">
    <property type="entry name" value="LIPID KINASE YEGS"/>
    <property type="match status" value="1"/>
</dbReference>
<evidence type="ECO:0000256" key="2">
    <source>
        <dbReference type="ARBA" id="ARBA00005983"/>
    </source>
</evidence>
<dbReference type="Gene3D" id="2.60.200.40">
    <property type="match status" value="1"/>
</dbReference>
<dbReference type="Proteomes" id="UP000642748">
    <property type="component" value="Unassembled WGS sequence"/>
</dbReference>